<evidence type="ECO:0000313" key="5">
    <source>
        <dbReference type="Proteomes" id="UP001364764"/>
    </source>
</evidence>
<protein>
    <submittedName>
        <fullName evidence="4">DUF5704 domain-containing protein</fullName>
    </submittedName>
</protein>
<keyword evidence="2" id="KW-0732">Signal</keyword>
<gene>
    <name evidence="4" type="ORF">V6668_31685</name>
</gene>
<feature type="region of interest" description="Disordered" evidence="1">
    <location>
        <begin position="241"/>
        <end position="261"/>
    </location>
</feature>
<dbReference type="Gene3D" id="2.60.40.1080">
    <property type="match status" value="1"/>
</dbReference>
<feature type="region of interest" description="Disordered" evidence="1">
    <location>
        <begin position="299"/>
        <end position="333"/>
    </location>
</feature>
<dbReference type="GeneID" id="93480136"/>
<reference evidence="4 5" key="1">
    <citation type="submission" date="2024-02" db="EMBL/GenBank/DDBJ databases">
        <title>Complete sequences of two Paenibacillus sp. strains and one Lysinibacillus strain isolated from the environment on STAA medium highlight biotechnological potential.</title>
        <authorList>
            <person name="Attere S.A."/>
            <person name="Piche L.C."/>
            <person name="Intertaglia L."/>
            <person name="Lami R."/>
            <person name="Charette S.J."/>
            <person name="Vincent A.T."/>
        </authorList>
    </citation>
    <scope>NUCLEOTIDE SEQUENCE [LARGE SCALE GENOMIC DNA]</scope>
    <source>
        <strain evidence="4 5">Y5S-7</strain>
        <plasmid evidence="4 5">pY5S7-1</plasmid>
    </source>
</reference>
<evidence type="ECO:0000256" key="1">
    <source>
        <dbReference type="SAM" id="MobiDB-lite"/>
    </source>
</evidence>
<dbReference type="SUPFAM" id="SSF49373">
    <property type="entry name" value="Invasin/intimin cell-adhesion fragments"/>
    <property type="match status" value="1"/>
</dbReference>
<dbReference type="Proteomes" id="UP001364764">
    <property type="component" value="Plasmid pY5S7-1"/>
</dbReference>
<dbReference type="SMART" id="SM00635">
    <property type="entry name" value="BID_2"/>
    <property type="match status" value="1"/>
</dbReference>
<dbReference type="InterPro" id="IPR008964">
    <property type="entry name" value="Invasin/intimin_cell_adhesion"/>
</dbReference>
<evidence type="ECO:0000256" key="2">
    <source>
        <dbReference type="SAM" id="SignalP"/>
    </source>
</evidence>
<organism evidence="4 5">
    <name type="scientific">Paenibacillus amylolyticus</name>
    <dbReference type="NCBI Taxonomy" id="1451"/>
    <lineage>
        <taxon>Bacteria</taxon>
        <taxon>Bacillati</taxon>
        <taxon>Bacillota</taxon>
        <taxon>Bacilli</taxon>
        <taxon>Bacillales</taxon>
        <taxon>Paenibacillaceae</taxon>
        <taxon>Paenibacillus</taxon>
    </lineage>
</organism>
<feature type="compositionally biased region" description="Polar residues" evidence="1">
    <location>
        <begin position="320"/>
        <end position="333"/>
    </location>
</feature>
<geneLocation type="plasmid" evidence="4 5">
    <name>pY5S7-1</name>
</geneLocation>
<keyword evidence="4" id="KW-0614">Plasmid</keyword>
<name>A0ABD8B2H4_PAEAM</name>
<sequence>MGQKSSIKKVILFMLSLVLFVSSATHIDAGGGPGTKPELKTFHMEPSTPAKSQKKVIPVEGTKKTNIGVYIYQVDSLKWKVDGKCNNIELDNDSTKNLPVSSTICVDLDLNKDVYIPNEYFDKNGVKRNSLEIVDKSNEPHYMDNTAYYEPGQPILVSVESFTGRNTKFTTQIGGAIPPIETDQYNPPKWNADYQFNTDLYWKAFAEITKEINLTNGGQLQINDRKQLNATVKTKTGDGSFGAGTNVNSGNGTTTWTSSNPSVATVGSSGLVTAVAKGTTTITVLWEKDDFQLTTTTNVGVEEEPGGGGDDETGGGGGSCTPNIGPPSQGTTMNMSDLDPNANGVIKADNRDAEKFDVLKGIPTSESLYTNAFADNYLFKQAWAKMSGKTTYDCNVTISYVREWTIPGPEVCPPRGACSPGPPVKTGDTVPKPYNFQITRDYSYWKINNLEVYKIAKATMENYALPGKKVTMTPAGYTAPTLESKNDEAVESHVRPAPTAAISYTPPKLTGGLNSPPDVPDDTGRLKGMAESNTPQSKVNNDLVNFNSTKVMDDAEATKDGPTPSNIPNPTTIGRDVLYKPNNMISKTLLNDLNTTSSGDIYYDLLPGNINGGANKVLPINGINTVTVHTPTVIYSNASDDKEHNQRTKPDASRRAFILDRPFTVSLPTSGQHRNILGYGNRDYAKYIKLKQVLFEFDVYTADKSTFYPANTWIDVPVSQIEKAFYLPLWVEEGNYTVSYRSFAENSPATGFTWEDKANLNLVNHVAVNTVPVQVIGRVYDFRVTDIADPNWETVFRTAKGSSTSKGTSYWVGIKGIDGGSNGSFSPYQLPIRRGSHPLANFKSVVVKTGYHFKFDLKTKGNMYGDKDAIRITPTFYFQDNNASTTAKRIPVDLYYHSDKQKFVKIGSSADVERRNITLNTRLRNVPYADIVNSAGSVYDLNTGWSVTRNQYLNSYLKRAKEATYVGGYDVQVLPSPLRTFINTFDRPNNANATPARVNASVQQWYGEYSLPAAVYVVPAGTDLATYGKKNRLDEKSPIFLKNGYITVNFNIETIRNADLNNPYLQYIHGPLNNQWWDMEGYDGTDGSRDHKITDPYGVQFLLEDGDVMYYDASKSSYDDYTPNGTH</sequence>
<feature type="compositionally biased region" description="Low complexity" evidence="1">
    <location>
        <begin position="243"/>
        <end position="261"/>
    </location>
</feature>
<dbReference type="InterPro" id="IPR003343">
    <property type="entry name" value="Big_2"/>
</dbReference>
<dbReference type="InterPro" id="IPR043759">
    <property type="entry name" value="DUF5704"/>
</dbReference>
<feature type="compositionally biased region" description="Acidic residues" evidence="1">
    <location>
        <begin position="301"/>
        <end position="313"/>
    </location>
</feature>
<dbReference type="EMBL" id="CP145893">
    <property type="protein sequence ID" value="WWP23954.1"/>
    <property type="molecule type" value="Genomic_DNA"/>
</dbReference>
<evidence type="ECO:0000313" key="4">
    <source>
        <dbReference type="EMBL" id="WWP23954.1"/>
    </source>
</evidence>
<feature type="domain" description="BIG2" evidence="3">
    <location>
        <begin position="222"/>
        <end position="296"/>
    </location>
</feature>
<feature type="signal peptide" evidence="2">
    <location>
        <begin position="1"/>
        <end position="24"/>
    </location>
</feature>
<dbReference type="AlphaFoldDB" id="A0ABD8B2H4"/>
<proteinExistence type="predicted"/>
<dbReference type="RefSeq" id="WP_338709119.1">
    <property type="nucleotide sequence ID" value="NZ_CP145893.1"/>
</dbReference>
<dbReference type="Pfam" id="PF02368">
    <property type="entry name" value="Big_2"/>
    <property type="match status" value="1"/>
</dbReference>
<accession>A0ABD8B2H4</accession>
<feature type="chain" id="PRO_5044884810" evidence="2">
    <location>
        <begin position="25"/>
        <end position="1127"/>
    </location>
</feature>
<evidence type="ECO:0000259" key="3">
    <source>
        <dbReference type="SMART" id="SM00635"/>
    </source>
</evidence>
<dbReference type="Pfam" id="PF18964">
    <property type="entry name" value="DUF5704"/>
    <property type="match status" value="1"/>
</dbReference>